<dbReference type="NCBIfam" id="TIGR01350">
    <property type="entry name" value="lipoamide_DH"/>
    <property type="match status" value="1"/>
</dbReference>
<evidence type="ECO:0000256" key="13">
    <source>
        <dbReference type="PIRSR" id="PIRSR000350-2"/>
    </source>
</evidence>
<dbReference type="PANTHER" id="PTHR22912:SF217">
    <property type="entry name" value="DIHYDROLIPOYL DEHYDROGENASE"/>
    <property type="match status" value="1"/>
</dbReference>
<dbReference type="FunFam" id="3.30.390.30:FF:000001">
    <property type="entry name" value="Dihydrolipoyl dehydrogenase"/>
    <property type="match status" value="1"/>
</dbReference>
<dbReference type="InterPro" id="IPR036188">
    <property type="entry name" value="FAD/NAD-bd_sf"/>
</dbReference>
<dbReference type="Pfam" id="PF02852">
    <property type="entry name" value="Pyr_redox_dim"/>
    <property type="match status" value="1"/>
</dbReference>
<dbReference type="AlphaFoldDB" id="A0A9X2HEY0"/>
<evidence type="ECO:0000256" key="7">
    <source>
        <dbReference type="ARBA" id="ARBA00022827"/>
    </source>
</evidence>
<protein>
    <recommendedName>
        <fullName evidence="4 16">Dihydrolipoyl dehydrogenase</fullName>
        <ecNumber evidence="3 16">1.8.1.4</ecNumber>
    </recommendedName>
</protein>
<dbReference type="RefSeq" id="WP_254165803.1">
    <property type="nucleotide sequence ID" value="NZ_JANAFB010000010.1"/>
</dbReference>
<dbReference type="InterPro" id="IPR006258">
    <property type="entry name" value="Lipoamide_DH"/>
</dbReference>
<evidence type="ECO:0000256" key="14">
    <source>
        <dbReference type="PIRSR" id="PIRSR000350-3"/>
    </source>
</evidence>
<feature type="binding site" evidence="14">
    <location>
        <position position="54"/>
    </location>
    <ligand>
        <name>FAD</name>
        <dbReference type="ChEBI" id="CHEBI:57692"/>
    </ligand>
</feature>
<evidence type="ECO:0000313" key="19">
    <source>
        <dbReference type="EMBL" id="MCP3425552.1"/>
    </source>
</evidence>
<evidence type="ECO:0000256" key="2">
    <source>
        <dbReference type="ARBA" id="ARBA00007532"/>
    </source>
</evidence>
<feature type="active site" description="Proton acceptor" evidence="13">
    <location>
        <position position="436"/>
    </location>
</feature>
<dbReference type="PROSITE" id="PS00076">
    <property type="entry name" value="PYRIDINE_REDOX_1"/>
    <property type="match status" value="1"/>
</dbReference>
<dbReference type="PANTHER" id="PTHR22912">
    <property type="entry name" value="DISULFIDE OXIDOREDUCTASE"/>
    <property type="match status" value="1"/>
</dbReference>
<dbReference type="GO" id="GO:0006103">
    <property type="term" value="P:2-oxoglutarate metabolic process"/>
    <property type="evidence" value="ECO:0007669"/>
    <property type="project" value="TreeGrafter"/>
</dbReference>
<keyword evidence="7 14" id="KW-0274">FAD</keyword>
<evidence type="ECO:0000256" key="1">
    <source>
        <dbReference type="ARBA" id="ARBA00004496"/>
    </source>
</evidence>
<dbReference type="SUPFAM" id="SSF51905">
    <property type="entry name" value="FAD/NAD(P)-binding domain"/>
    <property type="match status" value="1"/>
</dbReference>
<dbReference type="EMBL" id="JANAFB010000010">
    <property type="protein sequence ID" value="MCP3425552.1"/>
    <property type="molecule type" value="Genomic_DNA"/>
</dbReference>
<reference evidence="19" key="1">
    <citation type="submission" date="2022-06" db="EMBL/GenBank/DDBJ databases">
        <title>Rothia sp. isolated from sandalwood seedling.</title>
        <authorList>
            <person name="Tuikhar N."/>
            <person name="Kirdat K."/>
            <person name="Thorat V."/>
            <person name="Swetha P."/>
            <person name="Padma S."/>
            <person name="Sundararaj R."/>
            <person name="Yadav A."/>
        </authorList>
    </citation>
    <scope>NUCLEOTIDE SEQUENCE</scope>
    <source>
        <strain evidence="19">AR01</strain>
    </source>
</reference>
<comment type="caution">
    <text evidence="19">The sequence shown here is derived from an EMBL/GenBank/DDBJ whole genome shotgun (WGS) entry which is preliminary data.</text>
</comment>
<keyword evidence="10" id="KW-1015">Disulfide bond</keyword>
<feature type="disulfide bond" description="Redox-active" evidence="15">
    <location>
        <begin position="45"/>
        <end position="50"/>
    </location>
</feature>
<evidence type="ECO:0000256" key="16">
    <source>
        <dbReference type="RuleBase" id="RU003692"/>
    </source>
</evidence>
<feature type="binding site" evidence="14">
    <location>
        <position position="263"/>
    </location>
    <ligand>
        <name>NAD(+)</name>
        <dbReference type="ChEBI" id="CHEBI:57540"/>
    </ligand>
</feature>
<dbReference type="GO" id="GO:0050660">
    <property type="term" value="F:flavin adenine dinucleotide binding"/>
    <property type="evidence" value="ECO:0007669"/>
    <property type="project" value="InterPro"/>
</dbReference>
<keyword evidence="9 14" id="KW-0520">NAD</keyword>
<feature type="binding site" evidence="14">
    <location>
        <position position="199"/>
    </location>
    <ligand>
        <name>NAD(+)</name>
        <dbReference type="ChEBI" id="CHEBI:57540"/>
    </ligand>
</feature>
<accession>A0A9X2HEY0</accession>
<evidence type="ECO:0000256" key="9">
    <source>
        <dbReference type="ARBA" id="ARBA00023027"/>
    </source>
</evidence>
<evidence type="ECO:0000256" key="8">
    <source>
        <dbReference type="ARBA" id="ARBA00023002"/>
    </source>
</evidence>
<evidence type="ECO:0000256" key="3">
    <source>
        <dbReference type="ARBA" id="ARBA00012608"/>
    </source>
</evidence>
<comment type="catalytic activity">
    <reaction evidence="12 16">
        <text>N(6)-[(R)-dihydrolipoyl]-L-lysyl-[protein] + NAD(+) = N(6)-[(R)-lipoyl]-L-lysyl-[protein] + NADH + H(+)</text>
        <dbReference type="Rhea" id="RHEA:15045"/>
        <dbReference type="Rhea" id="RHEA-COMP:10474"/>
        <dbReference type="Rhea" id="RHEA-COMP:10475"/>
        <dbReference type="ChEBI" id="CHEBI:15378"/>
        <dbReference type="ChEBI" id="CHEBI:57540"/>
        <dbReference type="ChEBI" id="CHEBI:57945"/>
        <dbReference type="ChEBI" id="CHEBI:83099"/>
        <dbReference type="ChEBI" id="CHEBI:83100"/>
        <dbReference type="EC" id="1.8.1.4"/>
    </reaction>
</comment>
<organism evidence="19 20">
    <name type="scientific">Rothia santali</name>
    <dbReference type="NCBI Taxonomy" id="2949643"/>
    <lineage>
        <taxon>Bacteria</taxon>
        <taxon>Bacillati</taxon>
        <taxon>Actinomycetota</taxon>
        <taxon>Actinomycetes</taxon>
        <taxon>Micrococcales</taxon>
        <taxon>Micrococcaceae</taxon>
        <taxon>Rothia</taxon>
    </lineage>
</organism>
<evidence type="ECO:0000256" key="12">
    <source>
        <dbReference type="ARBA" id="ARBA00049187"/>
    </source>
</evidence>
<keyword evidence="6 16" id="KW-0285">Flavoprotein</keyword>
<evidence type="ECO:0000259" key="18">
    <source>
        <dbReference type="Pfam" id="PF07992"/>
    </source>
</evidence>
<feature type="domain" description="FAD/NAD(P)-binding" evidence="18">
    <location>
        <begin position="8"/>
        <end position="318"/>
    </location>
</feature>
<comment type="miscellaneous">
    <text evidence="16">The active site is a redox-active disulfide bond.</text>
</comment>
<dbReference type="EC" id="1.8.1.4" evidence="3 16"/>
<dbReference type="Pfam" id="PF07992">
    <property type="entry name" value="Pyr_redox_2"/>
    <property type="match status" value="1"/>
</dbReference>
<feature type="binding site" evidence="14">
    <location>
        <position position="303"/>
    </location>
    <ligand>
        <name>FAD</name>
        <dbReference type="ChEBI" id="CHEBI:57692"/>
    </ligand>
</feature>
<evidence type="ECO:0000256" key="6">
    <source>
        <dbReference type="ARBA" id="ARBA00022630"/>
    </source>
</evidence>
<feature type="binding site" evidence="14">
    <location>
        <begin position="176"/>
        <end position="183"/>
    </location>
    <ligand>
        <name>NAD(+)</name>
        <dbReference type="ChEBI" id="CHEBI:57540"/>
    </ligand>
</feature>
<evidence type="ECO:0000256" key="15">
    <source>
        <dbReference type="PIRSR" id="PIRSR000350-4"/>
    </source>
</evidence>
<sequence length="457" mass="48874">MADSAKAFDILILGGGSAGYAAALRAVQLGFNVGLIEGSKVGGTCLHWGCIPTKAYLHSAEVAEEARESEQYGVKLSYEGIDMPKVRDYKDKIIAGKFKGLQGLLKMRGVTVIDGYGKLTGEKTIDVDGTEYTGEHIILASGSVSKTFGLEIGGRIMTSKEALELDHLPKSAIVLGGGVIGSEFASMWRSMGVEVTIIEGLPHLVPNEDPAIIKVLERTFKKRGIKYSLGTFFEKVEQDEDSAKVTLTDGKEFEADIVLVAVGRGPNTQDMGYEEAGITMDRGFVITDERLHTGVGNVYAAGDIVPGLQLAHRGFQQGIFLAEEIAGMNPVVVEDINIPKVTFCDPEIASVGYTEPKAKEKFGEENVETSEYNLAGNGKSSILGTGGIIKFVREKDGPIVGVHAIGRRIGEQIGEAQLIVNWEAYPEDVAKLIHAHPTQNEALGEAAMALAGQPLHG</sequence>
<comment type="cofactor">
    <cofactor evidence="14 16">
        <name>FAD</name>
        <dbReference type="ChEBI" id="CHEBI:57692"/>
    </cofactor>
    <text evidence="14 16">Binds 1 FAD per subunit.</text>
</comment>
<dbReference type="GO" id="GO:0004148">
    <property type="term" value="F:dihydrolipoyl dehydrogenase (NADH) activity"/>
    <property type="evidence" value="ECO:0007669"/>
    <property type="project" value="UniProtKB-EC"/>
</dbReference>
<dbReference type="InterPro" id="IPR012999">
    <property type="entry name" value="Pyr_OxRdtase_I_AS"/>
</dbReference>
<dbReference type="Gene3D" id="3.50.50.60">
    <property type="entry name" value="FAD/NAD(P)-binding domain"/>
    <property type="match status" value="2"/>
</dbReference>
<dbReference type="InterPro" id="IPR001100">
    <property type="entry name" value="Pyr_nuc-diS_OxRdtase"/>
</dbReference>
<dbReference type="SUPFAM" id="SSF55424">
    <property type="entry name" value="FAD/NAD-linked reductases, dimerisation (C-terminal) domain"/>
    <property type="match status" value="1"/>
</dbReference>
<dbReference type="PRINTS" id="PR00368">
    <property type="entry name" value="FADPNR"/>
</dbReference>
<comment type="subcellular location">
    <subcellularLocation>
        <location evidence="1">Cytoplasm</location>
    </subcellularLocation>
</comment>
<evidence type="ECO:0000313" key="20">
    <source>
        <dbReference type="Proteomes" id="UP001139502"/>
    </source>
</evidence>
<feature type="binding site" evidence="14">
    <location>
        <position position="117"/>
    </location>
    <ligand>
        <name>FAD</name>
        <dbReference type="ChEBI" id="CHEBI:57692"/>
    </ligand>
</feature>
<dbReference type="Gene3D" id="3.30.390.30">
    <property type="match status" value="1"/>
</dbReference>
<dbReference type="InterPro" id="IPR023753">
    <property type="entry name" value="FAD/NAD-binding_dom"/>
</dbReference>
<dbReference type="InterPro" id="IPR004099">
    <property type="entry name" value="Pyr_nucl-diS_OxRdtase_dimer"/>
</dbReference>
<keyword evidence="11 16" id="KW-0676">Redox-active center</keyword>
<feature type="domain" description="Pyridine nucleotide-disulphide oxidoreductase dimerisation" evidence="17">
    <location>
        <begin position="338"/>
        <end position="447"/>
    </location>
</feature>
<dbReference type="Proteomes" id="UP001139502">
    <property type="component" value="Unassembled WGS sequence"/>
</dbReference>
<comment type="similarity">
    <text evidence="2 16">Belongs to the class-I pyridine nucleotide-disulfide oxidoreductase family.</text>
</comment>
<keyword evidence="20" id="KW-1185">Reference proteome</keyword>
<name>A0A9X2HEY0_9MICC</name>
<dbReference type="GO" id="GO:0005737">
    <property type="term" value="C:cytoplasm"/>
    <property type="evidence" value="ECO:0007669"/>
    <property type="project" value="UniProtKB-SubCell"/>
</dbReference>
<keyword evidence="5" id="KW-0963">Cytoplasm</keyword>
<evidence type="ECO:0000256" key="4">
    <source>
        <dbReference type="ARBA" id="ARBA00016961"/>
    </source>
</evidence>
<dbReference type="InterPro" id="IPR016156">
    <property type="entry name" value="FAD/NAD-linked_Rdtase_dimer_sf"/>
</dbReference>
<dbReference type="PIRSF" id="PIRSF000350">
    <property type="entry name" value="Mercury_reductase_MerA"/>
    <property type="match status" value="1"/>
</dbReference>
<gene>
    <name evidence="19" type="primary">lpdA</name>
    <name evidence="19" type="ORF">NBM05_05870</name>
</gene>
<evidence type="ECO:0000259" key="17">
    <source>
        <dbReference type="Pfam" id="PF02852"/>
    </source>
</evidence>
<evidence type="ECO:0000256" key="11">
    <source>
        <dbReference type="ARBA" id="ARBA00023284"/>
    </source>
</evidence>
<keyword evidence="8 16" id="KW-0560">Oxidoreductase</keyword>
<dbReference type="PRINTS" id="PR00411">
    <property type="entry name" value="PNDRDTASEI"/>
</dbReference>
<evidence type="ECO:0000256" key="10">
    <source>
        <dbReference type="ARBA" id="ARBA00023157"/>
    </source>
</evidence>
<evidence type="ECO:0000256" key="5">
    <source>
        <dbReference type="ARBA" id="ARBA00022490"/>
    </source>
</evidence>
<proteinExistence type="inferred from homology"/>
<keyword evidence="14" id="KW-0547">Nucleotide-binding</keyword>
<dbReference type="InterPro" id="IPR050151">
    <property type="entry name" value="Class-I_Pyr_Nuc-Dis_Oxidored"/>
</dbReference>